<keyword evidence="1" id="KW-0812">Transmembrane</keyword>
<reference evidence="3 4" key="1">
    <citation type="journal article" date="2015" name="Fungal Genet. Biol.">
        <title>Evolution of novel wood decay mechanisms in Agaricales revealed by the genome sequences of Fistulina hepatica and Cylindrobasidium torrendii.</title>
        <authorList>
            <person name="Floudas D."/>
            <person name="Held B.W."/>
            <person name="Riley R."/>
            <person name="Nagy L.G."/>
            <person name="Koehler G."/>
            <person name="Ransdell A.S."/>
            <person name="Younus H."/>
            <person name="Chow J."/>
            <person name="Chiniquy J."/>
            <person name="Lipzen A."/>
            <person name="Tritt A."/>
            <person name="Sun H."/>
            <person name="Haridas S."/>
            <person name="LaButti K."/>
            <person name="Ohm R.A."/>
            <person name="Kues U."/>
            <person name="Blanchette R.A."/>
            <person name="Grigoriev I.V."/>
            <person name="Minto R.E."/>
            <person name="Hibbett D.S."/>
        </authorList>
    </citation>
    <scope>NUCLEOTIDE SEQUENCE [LARGE SCALE GENOMIC DNA]</scope>
    <source>
        <strain evidence="3 4">FP15055 ss-10</strain>
    </source>
</reference>
<dbReference type="Pfam" id="PF20152">
    <property type="entry name" value="DUF6534"/>
    <property type="match status" value="1"/>
</dbReference>
<organism evidence="3 4">
    <name type="scientific">Cylindrobasidium torrendii FP15055 ss-10</name>
    <dbReference type="NCBI Taxonomy" id="1314674"/>
    <lineage>
        <taxon>Eukaryota</taxon>
        <taxon>Fungi</taxon>
        <taxon>Dikarya</taxon>
        <taxon>Basidiomycota</taxon>
        <taxon>Agaricomycotina</taxon>
        <taxon>Agaricomycetes</taxon>
        <taxon>Agaricomycetidae</taxon>
        <taxon>Agaricales</taxon>
        <taxon>Marasmiineae</taxon>
        <taxon>Physalacriaceae</taxon>
        <taxon>Cylindrobasidium</taxon>
    </lineage>
</organism>
<sequence length="332" mass="36873">MDIPVAPGGSPAEIAHGPMLIGLFFTALLQGGLVLQCYHYYMNYREDKLFIKLYVLVIFVLNAVNTSFDFAYLYESLITHYGDISFLTYTRWTFNAAPITTGLIAALVQLFFAYRIHVLARNIWATSSVVILALAGFVGSIITSIECGIHTKFIEFKSFQNVVILWLVAGCACDVLITVILVLYLKQRKTGFKNTDDIVDRVVRMTIETGMITSVCAIVDLVTFLSLRSGLHLMFNFPLAKLYTVTLMTSLASRPVSQTTVHPSISMSSNHLQIGVASARHHQNKLEIKMSEDALNARDCTRCARRVSMSSDNITCCCTEEGRHRTSKASAA</sequence>
<dbReference type="OrthoDB" id="3046394at2759"/>
<dbReference type="AlphaFoldDB" id="A0A0D7BGS2"/>
<dbReference type="EMBL" id="KN880484">
    <property type="protein sequence ID" value="KIY69405.1"/>
    <property type="molecule type" value="Genomic_DNA"/>
</dbReference>
<feature type="transmembrane region" description="Helical" evidence="1">
    <location>
        <begin position="123"/>
        <end position="143"/>
    </location>
</feature>
<dbReference type="InterPro" id="IPR045339">
    <property type="entry name" value="DUF6534"/>
</dbReference>
<feature type="transmembrane region" description="Helical" evidence="1">
    <location>
        <begin position="20"/>
        <end position="41"/>
    </location>
</feature>
<feature type="domain" description="DUF6534" evidence="2">
    <location>
        <begin position="171"/>
        <end position="254"/>
    </location>
</feature>
<protein>
    <recommendedName>
        <fullName evidence="2">DUF6534 domain-containing protein</fullName>
    </recommendedName>
</protein>
<feature type="transmembrane region" description="Helical" evidence="1">
    <location>
        <begin position="206"/>
        <end position="227"/>
    </location>
</feature>
<keyword evidence="1" id="KW-1133">Transmembrane helix</keyword>
<dbReference type="Proteomes" id="UP000054007">
    <property type="component" value="Unassembled WGS sequence"/>
</dbReference>
<evidence type="ECO:0000313" key="4">
    <source>
        <dbReference type="Proteomes" id="UP000054007"/>
    </source>
</evidence>
<proteinExistence type="predicted"/>
<evidence type="ECO:0000259" key="2">
    <source>
        <dbReference type="Pfam" id="PF20152"/>
    </source>
</evidence>
<dbReference type="PANTHER" id="PTHR40465:SF1">
    <property type="entry name" value="DUF6534 DOMAIN-CONTAINING PROTEIN"/>
    <property type="match status" value="1"/>
</dbReference>
<dbReference type="PANTHER" id="PTHR40465">
    <property type="entry name" value="CHROMOSOME 1, WHOLE GENOME SHOTGUN SEQUENCE"/>
    <property type="match status" value="1"/>
</dbReference>
<evidence type="ECO:0000313" key="3">
    <source>
        <dbReference type="EMBL" id="KIY69405.1"/>
    </source>
</evidence>
<evidence type="ECO:0000256" key="1">
    <source>
        <dbReference type="SAM" id="Phobius"/>
    </source>
</evidence>
<accession>A0A0D7BGS2</accession>
<feature type="transmembrane region" description="Helical" evidence="1">
    <location>
        <begin position="94"/>
        <end position="116"/>
    </location>
</feature>
<gene>
    <name evidence="3" type="ORF">CYLTODRAFT_420697</name>
</gene>
<keyword evidence="4" id="KW-1185">Reference proteome</keyword>
<keyword evidence="1" id="KW-0472">Membrane</keyword>
<name>A0A0D7BGS2_9AGAR</name>
<feature type="transmembrane region" description="Helical" evidence="1">
    <location>
        <begin position="53"/>
        <end position="74"/>
    </location>
</feature>
<dbReference type="STRING" id="1314674.A0A0D7BGS2"/>
<feature type="transmembrane region" description="Helical" evidence="1">
    <location>
        <begin position="163"/>
        <end position="185"/>
    </location>
</feature>